<evidence type="ECO:0000313" key="3">
    <source>
        <dbReference type="Proteomes" id="UP000554482"/>
    </source>
</evidence>
<accession>A0A7J6W9D9</accession>
<name>A0A7J6W9D9_THATH</name>
<proteinExistence type="predicted"/>
<gene>
    <name evidence="2" type="ORF">FRX31_017559</name>
</gene>
<protein>
    <submittedName>
        <fullName evidence="2">Uncharacterized protein</fullName>
    </submittedName>
</protein>
<dbReference type="EMBL" id="JABWDY010020855">
    <property type="protein sequence ID" value="KAF5192852.1"/>
    <property type="molecule type" value="Genomic_DNA"/>
</dbReference>
<feature type="region of interest" description="Disordered" evidence="1">
    <location>
        <begin position="55"/>
        <end position="88"/>
    </location>
</feature>
<feature type="compositionally biased region" description="Basic and acidic residues" evidence="1">
    <location>
        <begin position="55"/>
        <end position="75"/>
    </location>
</feature>
<evidence type="ECO:0000256" key="1">
    <source>
        <dbReference type="SAM" id="MobiDB-lite"/>
    </source>
</evidence>
<dbReference type="Proteomes" id="UP000554482">
    <property type="component" value="Unassembled WGS sequence"/>
</dbReference>
<comment type="caution">
    <text evidence="2">The sequence shown here is derived from an EMBL/GenBank/DDBJ whole genome shotgun (WGS) entry which is preliminary data.</text>
</comment>
<feature type="region of interest" description="Disordered" evidence="1">
    <location>
        <begin position="363"/>
        <end position="406"/>
    </location>
</feature>
<sequence>MENGRGSFLQLTVFKRNARRRFSTVRIPAGSNLKGWGSLGEDLRSFFDQKEALKEDVGKRNHGQDRVRTQDEHWRAAHPGASSGEKDIHVNYTGQSNLASWWSPVVICKSNCSEPDWVWFEKKVKEVFNSAMVKVVKREEAMICLQSESEAKRLLDMPPLVNWEGSFNFFKWETSSGSFTVDDVIALSKKVKVNFHGIPYHLKSKEIVQSLANRCGSRWDILEETINPSSDRCSVMMHNIDFSKIPRVIFLVDKEIRSPVMVEVEGCFLKGGWEPTRPEHLVVGSLPEPILVGHVEGSQTRHGSKGIMSVELSKPPGYEHALGQTNGREFQNSNFVNDIRNEGQFYVSNNPFEVLAMQDLQSAQNSLESGEESIKSHTSSLLVGELRPMEEPKDDGSDGEPLSPVY</sequence>
<keyword evidence="3" id="KW-1185">Reference proteome</keyword>
<organism evidence="2 3">
    <name type="scientific">Thalictrum thalictroides</name>
    <name type="common">Rue-anemone</name>
    <name type="synonym">Anemone thalictroides</name>
    <dbReference type="NCBI Taxonomy" id="46969"/>
    <lineage>
        <taxon>Eukaryota</taxon>
        <taxon>Viridiplantae</taxon>
        <taxon>Streptophyta</taxon>
        <taxon>Embryophyta</taxon>
        <taxon>Tracheophyta</taxon>
        <taxon>Spermatophyta</taxon>
        <taxon>Magnoliopsida</taxon>
        <taxon>Ranunculales</taxon>
        <taxon>Ranunculaceae</taxon>
        <taxon>Thalictroideae</taxon>
        <taxon>Thalictrum</taxon>
    </lineage>
</organism>
<reference evidence="2 3" key="1">
    <citation type="submission" date="2020-06" db="EMBL/GenBank/DDBJ databases">
        <title>Transcriptomic and genomic resources for Thalictrum thalictroides and T. hernandezii: Facilitating candidate gene discovery in an emerging model plant lineage.</title>
        <authorList>
            <person name="Arias T."/>
            <person name="Riano-Pachon D.M."/>
            <person name="Di Stilio V.S."/>
        </authorList>
    </citation>
    <scope>NUCLEOTIDE SEQUENCE [LARGE SCALE GENOMIC DNA]</scope>
    <source>
        <strain evidence="3">cv. WT478/WT964</strain>
        <tissue evidence="2">Leaves</tissue>
    </source>
</reference>
<evidence type="ECO:0000313" key="2">
    <source>
        <dbReference type="EMBL" id="KAF5192852.1"/>
    </source>
</evidence>
<dbReference type="AlphaFoldDB" id="A0A7J6W9D9"/>
<feature type="compositionally biased region" description="Basic and acidic residues" evidence="1">
    <location>
        <begin position="387"/>
        <end position="396"/>
    </location>
</feature>